<organism evidence="2 3">
    <name type="scientific">Trichostrongylus colubriformis</name>
    <name type="common">Black scour worm</name>
    <dbReference type="NCBI Taxonomy" id="6319"/>
    <lineage>
        <taxon>Eukaryota</taxon>
        <taxon>Metazoa</taxon>
        <taxon>Ecdysozoa</taxon>
        <taxon>Nematoda</taxon>
        <taxon>Chromadorea</taxon>
        <taxon>Rhabditida</taxon>
        <taxon>Rhabditina</taxon>
        <taxon>Rhabditomorpha</taxon>
        <taxon>Strongyloidea</taxon>
        <taxon>Trichostrongylidae</taxon>
        <taxon>Trichostrongylus</taxon>
    </lineage>
</organism>
<keyword evidence="1" id="KW-1133">Transmembrane helix</keyword>
<evidence type="ECO:0000313" key="3">
    <source>
        <dbReference type="Proteomes" id="UP001331761"/>
    </source>
</evidence>
<keyword evidence="3" id="KW-1185">Reference proteome</keyword>
<accession>A0AAN8EM29</accession>
<proteinExistence type="predicted"/>
<dbReference type="Proteomes" id="UP001331761">
    <property type="component" value="Unassembled WGS sequence"/>
</dbReference>
<sequence>MIVLPLVLLHVITGDIILLQETTTGKKYFIGSRTWSELRLFLVLVVCATSYIIIRIHFRQRGGYSDKIKKMQARLSFS</sequence>
<comment type="caution">
    <text evidence="2">The sequence shown here is derived from an EMBL/GenBank/DDBJ whole genome shotgun (WGS) entry which is preliminary data.</text>
</comment>
<name>A0AAN8EM29_TRICO</name>
<keyword evidence="1" id="KW-0812">Transmembrane</keyword>
<dbReference type="AlphaFoldDB" id="A0AAN8EM29"/>
<gene>
    <name evidence="2" type="ORF">GCK32_021067</name>
</gene>
<dbReference type="EMBL" id="WIXE01026133">
    <property type="protein sequence ID" value="KAK5964166.1"/>
    <property type="molecule type" value="Genomic_DNA"/>
</dbReference>
<evidence type="ECO:0000313" key="2">
    <source>
        <dbReference type="EMBL" id="KAK5964166.1"/>
    </source>
</evidence>
<evidence type="ECO:0000256" key="1">
    <source>
        <dbReference type="SAM" id="Phobius"/>
    </source>
</evidence>
<reference evidence="2 3" key="1">
    <citation type="submission" date="2019-10" db="EMBL/GenBank/DDBJ databases">
        <title>Assembly and Annotation for the nematode Trichostrongylus colubriformis.</title>
        <authorList>
            <person name="Martin J."/>
        </authorList>
    </citation>
    <scope>NUCLEOTIDE SEQUENCE [LARGE SCALE GENOMIC DNA]</scope>
    <source>
        <strain evidence="2">G859</strain>
        <tissue evidence="2">Whole worm</tissue>
    </source>
</reference>
<feature type="transmembrane region" description="Helical" evidence="1">
    <location>
        <begin position="38"/>
        <end position="58"/>
    </location>
</feature>
<protein>
    <submittedName>
        <fullName evidence="2">Uncharacterized protein</fullName>
    </submittedName>
</protein>
<keyword evidence="1" id="KW-0472">Membrane</keyword>
<feature type="non-terminal residue" evidence="2">
    <location>
        <position position="78"/>
    </location>
</feature>